<gene>
    <name evidence="2" type="ORF">EXE63_29790</name>
</gene>
<dbReference type="RefSeq" id="WP_168144927.1">
    <property type="nucleotide sequence ID" value="NZ_CBCSDT010000008.1"/>
</dbReference>
<sequence>MIESLQRQFDLAWALTDLHLSALSVEDFRWEPTSLVWTMRKDAAGRWCPDWAETEPEPIPVPTIGWISWHIVFWWSSAMDALAGRPARPPTAIAWPGPADAVEVIRALHAQWREVLAGLSPADLDAPCAFPWGPDADRTVADTVLWLNIELTKNGSEIGLLRMMRVAN</sequence>
<dbReference type="KEGG" id="mfre:EXE63_29790"/>
<proteinExistence type="predicted"/>
<accession>A0A6H0SAF3</accession>
<evidence type="ECO:0000313" key="3">
    <source>
        <dbReference type="Proteomes" id="UP000501849"/>
    </source>
</evidence>
<dbReference type="InterPro" id="IPR034660">
    <property type="entry name" value="DinB/YfiT-like"/>
</dbReference>
<evidence type="ECO:0000259" key="1">
    <source>
        <dbReference type="Pfam" id="PF12867"/>
    </source>
</evidence>
<dbReference type="EMBL" id="CP038799">
    <property type="protein sequence ID" value="QIV84602.1"/>
    <property type="molecule type" value="Genomic_DNA"/>
</dbReference>
<reference evidence="2 3" key="1">
    <citation type="submission" date="2019-04" db="EMBL/GenBank/DDBJ databases">
        <title>Draft, Whole-Genome Sequence of the Anthracene-degrading Mycobacterium frederiksbergense LB501T, Isolated from a Polycyclic Aromatic Hydrocarbon (PAH)-Contaminated Soil.</title>
        <authorList>
            <person name="Augelletti F."/>
        </authorList>
    </citation>
    <scope>NUCLEOTIDE SEQUENCE [LARGE SCALE GENOMIC DNA]</scope>
    <source>
        <strain evidence="2 3">LB 501T</strain>
    </source>
</reference>
<dbReference type="Pfam" id="PF12867">
    <property type="entry name" value="DinB_2"/>
    <property type="match status" value="1"/>
</dbReference>
<organism evidence="2 3">
    <name type="scientific">Mycolicibacterium frederiksbergense</name>
    <dbReference type="NCBI Taxonomy" id="117567"/>
    <lineage>
        <taxon>Bacteria</taxon>
        <taxon>Bacillati</taxon>
        <taxon>Actinomycetota</taxon>
        <taxon>Actinomycetes</taxon>
        <taxon>Mycobacteriales</taxon>
        <taxon>Mycobacteriaceae</taxon>
        <taxon>Mycolicibacterium</taxon>
    </lineage>
</organism>
<dbReference type="InterPro" id="IPR024775">
    <property type="entry name" value="DinB-like"/>
</dbReference>
<name>A0A6H0SAF3_9MYCO</name>
<dbReference type="Gene3D" id="1.20.120.450">
    <property type="entry name" value="dinb family like domain"/>
    <property type="match status" value="1"/>
</dbReference>
<keyword evidence="3" id="KW-1185">Reference proteome</keyword>
<evidence type="ECO:0000313" key="2">
    <source>
        <dbReference type="EMBL" id="QIV84602.1"/>
    </source>
</evidence>
<dbReference type="Proteomes" id="UP000501849">
    <property type="component" value="Chromosome"/>
</dbReference>
<feature type="domain" description="DinB-like" evidence="1">
    <location>
        <begin position="8"/>
        <end position="157"/>
    </location>
</feature>
<dbReference type="AlphaFoldDB" id="A0A6H0SAF3"/>
<dbReference type="SUPFAM" id="SSF109854">
    <property type="entry name" value="DinB/YfiT-like putative metalloenzymes"/>
    <property type="match status" value="1"/>
</dbReference>
<protein>
    <submittedName>
        <fullName evidence="2">DinB family protein</fullName>
    </submittedName>
</protein>